<feature type="region of interest" description="Disordered" evidence="1">
    <location>
        <begin position="64"/>
        <end position="86"/>
    </location>
</feature>
<dbReference type="AlphaFoldDB" id="A0AAV7B9T6"/>
<keyword evidence="3" id="KW-1185">Reference proteome</keyword>
<evidence type="ECO:0000256" key="1">
    <source>
        <dbReference type="SAM" id="MobiDB-lite"/>
    </source>
</evidence>
<sequence>MLTQSSQCGDLPLPFRWPEGPRLHSLCRPLQPGTSSADQRALTVLLCNGNKMCIFQKMIGLQSVHGKTSPPDTTRDTSNSCSLRASTHVTSPPRFLIKKQIMYI</sequence>
<evidence type="ECO:0000313" key="3">
    <source>
        <dbReference type="Proteomes" id="UP000824782"/>
    </source>
</evidence>
<feature type="compositionally biased region" description="Polar residues" evidence="1">
    <location>
        <begin position="70"/>
        <end position="86"/>
    </location>
</feature>
<dbReference type="Proteomes" id="UP000824782">
    <property type="component" value="Unassembled WGS sequence"/>
</dbReference>
<evidence type="ECO:0000313" key="2">
    <source>
        <dbReference type="EMBL" id="KAG8569322.1"/>
    </source>
</evidence>
<protein>
    <submittedName>
        <fullName evidence="2">Uncharacterized protein</fullName>
    </submittedName>
</protein>
<comment type="caution">
    <text evidence="2">The sequence shown here is derived from an EMBL/GenBank/DDBJ whole genome shotgun (WGS) entry which is preliminary data.</text>
</comment>
<name>A0AAV7B9T6_ENGPU</name>
<proteinExistence type="predicted"/>
<organism evidence="2 3">
    <name type="scientific">Engystomops pustulosus</name>
    <name type="common">Tungara frog</name>
    <name type="synonym">Physalaemus pustulosus</name>
    <dbReference type="NCBI Taxonomy" id="76066"/>
    <lineage>
        <taxon>Eukaryota</taxon>
        <taxon>Metazoa</taxon>
        <taxon>Chordata</taxon>
        <taxon>Craniata</taxon>
        <taxon>Vertebrata</taxon>
        <taxon>Euteleostomi</taxon>
        <taxon>Amphibia</taxon>
        <taxon>Batrachia</taxon>
        <taxon>Anura</taxon>
        <taxon>Neobatrachia</taxon>
        <taxon>Hyloidea</taxon>
        <taxon>Leptodactylidae</taxon>
        <taxon>Leiuperinae</taxon>
        <taxon>Engystomops</taxon>
    </lineage>
</organism>
<gene>
    <name evidence="2" type="ORF">GDO81_014367</name>
</gene>
<reference evidence="2" key="1">
    <citation type="thesis" date="2020" institute="ProQuest LLC" country="789 East Eisenhower Parkway, Ann Arbor, MI, USA">
        <title>Comparative Genomics and Chromosome Evolution.</title>
        <authorList>
            <person name="Mudd A.B."/>
        </authorList>
    </citation>
    <scope>NUCLEOTIDE SEQUENCE</scope>
    <source>
        <strain evidence="2">237g6f4</strain>
        <tissue evidence="2">Blood</tissue>
    </source>
</reference>
<dbReference type="EMBL" id="WNYA01000006">
    <property type="protein sequence ID" value="KAG8569322.1"/>
    <property type="molecule type" value="Genomic_DNA"/>
</dbReference>
<accession>A0AAV7B9T6</accession>